<keyword evidence="3" id="KW-1185">Reference proteome</keyword>
<dbReference type="InterPro" id="IPR036388">
    <property type="entry name" value="WH-like_DNA-bd_sf"/>
</dbReference>
<dbReference type="SUPFAM" id="SSF46785">
    <property type="entry name" value="Winged helix' DNA-binding domain"/>
    <property type="match status" value="1"/>
</dbReference>
<dbReference type="Gene3D" id="1.10.10.10">
    <property type="entry name" value="Winged helix-like DNA-binding domain superfamily/Winged helix DNA-binding domain"/>
    <property type="match status" value="2"/>
</dbReference>
<dbReference type="InterPro" id="IPR036390">
    <property type="entry name" value="WH_DNA-bd_sf"/>
</dbReference>
<feature type="domain" description="HTH luxR-type" evidence="1">
    <location>
        <begin position="260"/>
        <end position="317"/>
    </location>
</feature>
<dbReference type="RefSeq" id="WP_090967843.1">
    <property type="nucleotide sequence ID" value="NZ_FNRT01000002.1"/>
</dbReference>
<dbReference type="GO" id="GO:0003677">
    <property type="term" value="F:DNA binding"/>
    <property type="evidence" value="ECO:0007669"/>
    <property type="project" value="InterPro"/>
</dbReference>
<dbReference type="PANTHER" id="PTHR34293">
    <property type="entry name" value="HTH-TYPE TRANSCRIPTIONAL REGULATOR TRMBL2"/>
    <property type="match status" value="1"/>
</dbReference>
<proteinExistence type="predicted"/>
<dbReference type="SUPFAM" id="SSF46894">
    <property type="entry name" value="C-terminal effector domain of the bipartite response regulators"/>
    <property type="match status" value="1"/>
</dbReference>
<dbReference type="InterPro" id="IPR002831">
    <property type="entry name" value="Tscrpt_reg_TrmB_N"/>
</dbReference>
<dbReference type="OrthoDB" id="3369460at2"/>
<sequence>MLDVLGLDATEEGAYRRLVALPSASAEDLASAMTLSVSALATALSALESKGLVARSTGQRDHFVASPPSLALGSLIVEREEEIRRAQLELGRLTEQYRGSVADRTGTDVVDVVRGPQAVADRFAQMQRGATSEVVALVKSSVAIVSAEENSASEDVALARGVAYRVVLERAAFERPGFMERVIESVAAGETVRVADSLPLRLMIADRSLALLPLAPTASDVGGGALLVHESGLLDALLHLFDLVWASSNEVLPSGAFQPSDQIDEVDARILTLLLAGLTDQAIGGQLGMSLRTIQRRVSSLMDRARVVTRFQLGHEAARRGWAGR</sequence>
<protein>
    <submittedName>
        <fullName evidence="2">Sugar-specific transcriptional regulator TrmB</fullName>
    </submittedName>
</protein>
<organism evidence="2 3">
    <name type="scientific">Nocardioides exalbidus</name>
    <dbReference type="NCBI Taxonomy" id="402596"/>
    <lineage>
        <taxon>Bacteria</taxon>
        <taxon>Bacillati</taxon>
        <taxon>Actinomycetota</taxon>
        <taxon>Actinomycetes</taxon>
        <taxon>Propionibacteriales</taxon>
        <taxon>Nocardioidaceae</taxon>
        <taxon>Nocardioides</taxon>
    </lineage>
</organism>
<dbReference type="EMBL" id="FNRT01000002">
    <property type="protein sequence ID" value="SEB60447.1"/>
    <property type="molecule type" value="Genomic_DNA"/>
</dbReference>
<dbReference type="STRING" id="402596.SAMN04489844_0655"/>
<evidence type="ECO:0000259" key="1">
    <source>
        <dbReference type="SMART" id="SM00421"/>
    </source>
</evidence>
<name>A0A1H4KPM3_9ACTN</name>
<gene>
    <name evidence="2" type="ORF">SAMN04489844_0655</name>
</gene>
<dbReference type="GO" id="GO:0006355">
    <property type="term" value="P:regulation of DNA-templated transcription"/>
    <property type="evidence" value="ECO:0007669"/>
    <property type="project" value="InterPro"/>
</dbReference>
<dbReference type="InterPro" id="IPR016032">
    <property type="entry name" value="Sig_transdc_resp-reg_C-effctor"/>
</dbReference>
<dbReference type="Proteomes" id="UP000198742">
    <property type="component" value="Unassembled WGS sequence"/>
</dbReference>
<dbReference type="InterPro" id="IPR051797">
    <property type="entry name" value="TrmB-like"/>
</dbReference>
<dbReference type="AlphaFoldDB" id="A0A1H4KPM3"/>
<dbReference type="SMART" id="SM00421">
    <property type="entry name" value="HTH_LUXR"/>
    <property type="match status" value="1"/>
</dbReference>
<accession>A0A1H4KPM3</accession>
<dbReference type="InterPro" id="IPR000792">
    <property type="entry name" value="Tscrpt_reg_LuxR_C"/>
</dbReference>
<evidence type="ECO:0000313" key="2">
    <source>
        <dbReference type="EMBL" id="SEB60447.1"/>
    </source>
</evidence>
<dbReference type="PANTHER" id="PTHR34293:SF1">
    <property type="entry name" value="HTH-TYPE TRANSCRIPTIONAL REGULATOR TRMBL2"/>
    <property type="match status" value="1"/>
</dbReference>
<evidence type="ECO:0000313" key="3">
    <source>
        <dbReference type="Proteomes" id="UP000198742"/>
    </source>
</evidence>
<reference evidence="3" key="1">
    <citation type="submission" date="2016-10" db="EMBL/GenBank/DDBJ databases">
        <authorList>
            <person name="Varghese N."/>
            <person name="Submissions S."/>
        </authorList>
    </citation>
    <scope>NUCLEOTIDE SEQUENCE [LARGE SCALE GENOMIC DNA]</scope>
    <source>
        <strain evidence="3">DSM 22017</strain>
    </source>
</reference>
<dbReference type="Pfam" id="PF01978">
    <property type="entry name" value="TrmB"/>
    <property type="match status" value="1"/>
</dbReference>